<evidence type="ECO:0000256" key="3">
    <source>
        <dbReference type="ARBA" id="ARBA00022679"/>
    </source>
</evidence>
<dbReference type="PANTHER" id="PTHR32294">
    <property type="entry name" value="DNA POLYMERASE III SUBUNIT ALPHA"/>
    <property type="match status" value="1"/>
</dbReference>
<feature type="domain" description="Polymerase/histidinol phosphatase N-terminal" evidence="8">
    <location>
        <begin position="1"/>
        <end position="68"/>
    </location>
</feature>
<keyword evidence="3" id="KW-0808">Transferase</keyword>
<gene>
    <name evidence="9" type="ORF">KEM10_16305</name>
</gene>
<evidence type="ECO:0000256" key="5">
    <source>
        <dbReference type="ARBA" id="ARBA00022705"/>
    </source>
</evidence>
<proteinExistence type="predicted"/>
<dbReference type="InterPro" id="IPR004805">
    <property type="entry name" value="DnaE2/DnaE/PolC"/>
</dbReference>
<dbReference type="EC" id="2.7.7.7" evidence="1"/>
<organism evidence="9 10">
    <name type="scientific">Carboxylicivirga linearis</name>
    <dbReference type="NCBI Taxonomy" id="1628157"/>
    <lineage>
        <taxon>Bacteria</taxon>
        <taxon>Pseudomonadati</taxon>
        <taxon>Bacteroidota</taxon>
        <taxon>Bacteroidia</taxon>
        <taxon>Marinilabiliales</taxon>
        <taxon>Marinilabiliaceae</taxon>
        <taxon>Carboxylicivirga</taxon>
    </lineage>
</organism>
<keyword evidence="5" id="KW-0235">DNA replication</keyword>
<keyword evidence="4" id="KW-0548">Nucleotidyltransferase</keyword>
<name>A0ABS5JY67_9BACT</name>
<accession>A0ABS5JY67</accession>
<protein>
    <recommendedName>
        <fullName evidence="2">DNA polymerase III subunit alpha</fullName>
        <ecNumber evidence="1">2.7.7.7</ecNumber>
    </recommendedName>
</protein>
<evidence type="ECO:0000256" key="6">
    <source>
        <dbReference type="ARBA" id="ARBA00022932"/>
    </source>
</evidence>
<dbReference type="SUPFAM" id="SSF89550">
    <property type="entry name" value="PHP domain-like"/>
    <property type="match status" value="1"/>
</dbReference>
<evidence type="ECO:0000256" key="1">
    <source>
        <dbReference type="ARBA" id="ARBA00012417"/>
    </source>
</evidence>
<evidence type="ECO:0000256" key="4">
    <source>
        <dbReference type="ARBA" id="ARBA00022695"/>
    </source>
</evidence>
<dbReference type="InterPro" id="IPR004013">
    <property type="entry name" value="PHP_dom"/>
</dbReference>
<dbReference type="Gene3D" id="1.10.150.870">
    <property type="match status" value="1"/>
</dbReference>
<dbReference type="RefSeq" id="WP_212217098.1">
    <property type="nucleotide sequence ID" value="NZ_JAGUCO010000016.1"/>
</dbReference>
<dbReference type="Proteomes" id="UP000708576">
    <property type="component" value="Unassembled WGS sequence"/>
</dbReference>
<dbReference type="Pfam" id="PF14579">
    <property type="entry name" value="HHH_6"/>
    <property type="match status" value="1"/>
</dbReference>
<comment type="catalytic activity">
    <reaction evidence="7">
        <text>DNA(n) + a 2'-deoxyribonucleoside 5'-triphosphate = DNA(n+1) + diphosphate</text>
        <dbReference type="Rhea" id="RHEA:22508"/>
        <dbReference type="Rhea" id="RHEA-COMP:17339"/>
        <dbReference type="Rhea" id="RHEA-COMP:17340"/>
        <dbReference type="ChEBI" id="CHEBI:33019"/>
        <dbReference type="ChEBI" id="CHEBI:61560"/>
        <dbReference type="ChEBI" id="CHEBI:173112"/>
        <dbReference type="EC" id="2.7.7.7"/>
    </reaction>
</comment>
<evidence type="ECO:0000313" key="10">
    <source>
        <dbReference type="Proteomes" id="UP000708576"/>
    </source>
</evidence>
<dbReference type="NCBIfam" id="TIGR00594">
    <property type="entry name" value="polc"/>
    <property type="match status" value="1"/>
</dbReference>
<dbReference type="EMBL" id="JAGUCO010000016">
    <property type="protein sequence ID" value="MBS2099854.1"/>
    <property type="molecule type" value="Genomic_DNA"/>
</dbReference>
<dbReference type="InterPro" id="IPR011708">
    <property type="entry name" value="DNA_pol3_alpha_NTPase_dom"/>
</dbReference>
<dbReference type="PANTHER" id="PTHR32294:SF0">
    <property type="entry name" value="DNA POLYMERASE III SUBUNIT ALPHA"/>
    <property type="match status" value="1"/>
</dbReference>
<evidence type="ECO:0000256" key="2">
    <source>
        <dbReference type="ARBA" id="ARBA00019114"/>
    </source>
</evidence>
<evidence type="ECO:0000256" key="7">
    <source>
        <dbReference type="ARBA" id="ARBA00049244"/>
    </source>
</evidence>
<evidence type="ECO:0000259" key="8">
    <source>
        <dbReference type="SMART" id="SM00481"/>
    </source>
</evidence>
<reference evidence="9 10" key="1">
    <citation type="journal article" date="2015" name="Int. J. Syst. Evol. Microbiol.">
        <title>Carboxylicivirga linearis sp. nov., isolated from a sea cucumber culture pond.</title>
        <authorList>
            <person name="Wang F.Q."/>
            <person name="Zhou Y.X."/>
            <person name="Lin X.Z."/>
            <person name="Chen G.J."/>
            <person name="Du Z.J."/>
        </authorList>
    </citation>
    <scope>NUCLEOTIDE SEQUENCE [LARGE SCALE GENOMIC DNA]</scope>
    <source>
        <strain evidence="9 10">FB218</strain>
    </source>
</reference>
<dbReference type="InterPro" id="IPR040982">
    <property type="entry name" value="DNA_pol3_finger"/>
</dbReference>
<dbReference type="Gene3D" id="3.20.20.140">
    <property type="entry name" value="Metal-dependent hydrolases"/>
    <property type="match status" value="2"/>
</dbReference>
<dbReference type="Pfam" id="PF17657">
    <property type="entry name" value="DNA_pol3_finger"/>
    <property type="match status" value="1"/>
</dbReference>
<keyword evidence="10" id="KW-1185">Reference proteome</keyword>
<dbReference type="CDD" id="cd07431">
    <property type="entry name" value="PHP_PolIIIA"/>
    <property type="match status" value="1"/>
</dbReference>
<dbReference type="InterPro" id="IPR016195">
    <property type="entry name" value="Pol/histidinol_Pase-like"/>
</dbReference>
<dbReference type="InterPro" id="IPR003141">
    <property type="entry name" value="Pol/His_phosphatase_N"/>
</dbReference>
<sequence>MLLNCHTYYSFKYGTISSEDLLKEASEKGYSTLAITDINSTSACIDMVRRSAEFGIKPVVGIDFRNGVEQMYVGIARNNEGYRELCEHLTDYRHSGEELDTKAPEFKHAYVIYPFTNKKRELRYNEFVGIRPDQLKNLPFSVWKDQKSKLVIQHTVTFRNKHDYNVHRLLRAIDLNMLLSKLPKEEQGTMNEKLLSKDELISLFGRYPAILHNTQKLMESCNIDFELGVNKNKRYFLGSDEKDFLLLKDECEKGLKYRFPNRPKEVIERMNKELNTIRDLGFCAYFLVTNDIVKYARNQGYYYVGRGSGANSLVAYLLRLTNVDPIDLNLYFERFINPYRTSPPDFDIDFSWTDRDDVTRYIFERYGYDHVALLGTYITFNHKSAFREIGKVFGLPDEEIVALQKDPSPKNYGQYGKWVIQYSKYIDGFPSHCSIHSSGIIISEKPISYYSATEMLPKGFPSTQFDMYVAEDVGLHKFDILSQRGLSKIKDALDIIKENKGVEIDIHDINKFKEDEAIKEHLKVGKAIGCFYVESPAMRMLLTKLKADDYLRLVAASSIIRPGVAKSGMMREYILRFQDEKRREKARQDLPQLYEILDETYGVMVYQEDVIKVAHYFAGLTLDEADILRRGMSWKFRQRNEFWKVRDKFYSNCRKKGYAEQTVKDIWMQIESFANYAFAKGHSASYAIESYQALYLKAHYPLEYMVATLNNGGGFYRPELYLHEARINGAEVEAPCVNRSDWFNRISSNRIYLGFMMLYNLEKGTIRKILEDRELHGQFKNLSDFVTRTGISLEQLLILIRVGAFRFTGKGKKELLWDAHHLLGYTKKVKAEASLFAPAEVKAFELPELWSHDLENAFDEIELLGFPLISPFKLLAEKLPSTLRARDLPILINKYVSIVGYLVTRKPTRTANGSAMFFGTWLDMQGRWIDTVHFVEAAARYPFRGPGCYHIFGTVVEEYGFLSIEVSKMYRLRNRNLDE</sequence>
<dbReference type="Pfam" id="PF02811">
    <property type="entry name" value="PHP"/>
    <property type="match status" value="1"/>
</dbReference>
<keyword evidence="6" id="KW-0239">DNA-directed DNA polymerase</keyword>
<dbReference type="Pfam" id="PF07733">
    <property type="entry name" value="DNA_pol3_alpha"/>
    <property type="match status" value="1"/>
</dbReference>
<comment type="caution">
    <text evidence="9">The sequence shown here is derived from an EMBL/GenBank/DDBJ whole genome shotgun (WGS) entry which is preliminary data.</text>
</comment>
<evidence type="ECO:0000313" key="9">
    <source>
        <dbReference type="EMBL" id="MBS2099854.1"/>
    </source>
</evidence>
<dbReference type="InterPro" id="IPR029460">
    <property type="entry name" value="DNAPol_HHH"/>
</dbReference>
<dbReference type="SMART" id="SM00481">
    <property type="entry name" value="POLIIIAc"/>
    <property type="match status" value="1"/>
</dbReference>